<reference evidence="7 8" key="1">
    <citation type="submission" date="2012-09" db="EMBL/GenBank/DDBJ databases">
        <title>Genome Sequence of Bacillus sp. DW5-4.</title>
        <authorList>
            <person name="Lai Q."/>
            <person name="Liu Y."/>
            <person name="Shao Z."/>
        </authorList>
    </citation>
    <scope>NUCLEOTIDE SEQUENCE [LARGE SCALE GENOMIC DNA]</scope>
    <source>
        <strain evidence="7 8">DW5-4</strain>
    </source>
</reference>
<dbReference type="CDD" id="cd07039">
    <property type="entry name" value="TPP_PYR_POX"/>
    <property type="match status" value="1"/>
</dbReference>
<dbReference type="eggNOG" id="COG0028">
    <property type="taxonomic scope" value="Bacteria"/>
</dbReference>
<gene>
    <name evidence="7" type="ORF">BA70_12115</name>
</gene>
<dbReference type="InterPro" id="IPR047211">
    <property type="entry name" value="POXB-like"/>
</dbReference>
<evidence type="ECO:0000313" key="8">
    <source>
        <dbReference type="Proteomes" id="UP000028091"/>
    </source>
</evidence>
<comment type="caution">
    <text evidence="7">The sequence shown here is derived from an EMBL/GenBank/DDBJ whole genome shotgun (WGS) entry which is preliminary data.</text>
</comment>
<dbReference type="InterPro" id="IPR029035">
    <property type="entry name" value="DHS-like_NAD/FAD-binding_dom"/>
</dbReference>
<dbReference type="InterPro" id="IPR029061">
    <property type="entry name" value="THDP-binding"/>
</dbReference>
<dbReference type="PROSITE" id="PS00187">
    <property type="entry name" value="TPP_ENZYMES"/>
    <property type="match status" value="1"/>
</dbReference>
<dbReference type="OrthoDB" id="4494979at2"/>
<proteinExistence type="inferred from homology"/>
<dbReference type="InterPro" id="IPR000399">
    <property type="entry name" value="TPP-bd_CS"/>
</dbReference>
<dbReference type="RefSeq" id="WP_034324746.1">
    <property type="nucleotide sequence ID" value="NZ_JAVIKA010000010.1"/>
</dbReference>
<evidence type="ECO:0000313" key="7">
    <source>
        <dbReference type="EMBL" id="KEP25117.1"/>
    </source>
</evidence>
<dbReference type="Proteomes" id="UP000028091">
    <property type="component" value="Unassembled WGS sequence"/>
</dbReference>
<dbReference type="NCBIfam" id="NF006377">
    <property type="entry name" value="PRK08611.1"/>
    <property type="match status" value="1"/>
</dbReference>
<protein>
    <submittedName>
        <fullName evidence="7">Thiamine pyrophosphate-binding protein</fullName>
    </submittedName>
</protein>
<feature type="domain" description="Thiamine pyrophosphate enzyme N-terminal TPP-binding" evidence="6">
    <location>
        <begin position="5"/>
        <end position="118"/>
    </location>
</feature>
<dbReference type="SUPFAM" id="SSF52467">
    <property type="entry name" value="DHS-like NAD/FAD-binding domain"/>
    <property type="match status" value="1"/>
</dbReference>
<evidence type="ECO:0000259" key="4">
    <source>
        <dbReference type="Pfam" id="PF00205"/>
    </source>
</evidence>
<dbReference type="Pfam" id="PF00205">
    <property type="entry name" value="TPP_enzyme_M"/>
    <property type="match status" value="1"/>
</dbReference>
<sequence>MPQRTAGKEVTALLEEWGVKHIYGMPGDSINELIEELRHESSQIQFIQTRHEEVAALSAAADAKLTGKLGVCLSIAGPGAVHLLNGLYDAKADGAPVLAIAGQVASSEVGRDAFQEIKLERMFDDVAVFNQQVQTAEALPDLLNQAIKAAYTHKGVAVLTVSDDLFSQKIKRKPVYTSPLYVEGEMRPKKDQLLKAAQLINNAKKPVILAGKGLKNAKEELLAFAEKAAAPIVITLPAKGVVPDRHPYFLGNLGQIGTKPAYEAMEECDLLIMLGTSFPYRDYLPEDTPAIQLDIKPDQIGKRYPVEVGIVSDSKNGLHELTSYIEYKEQRGFLEACTEHMMKWREEMDKEKSVATSPLKPQQVIARLEEAVEDDAILSVDVGNVTVWMARHFEMKKQDFIISSWLATMGCGLPGAISAKLNEPNRQAIAVCGDGGFTMVMQDFVTAVKYKLPIVVVILNNNNLGMIEYEQQVKGNINYGIELEDIDFAKFAEACGGKGISVSTHEELAPAFDTALQSDKPVIIDVAVTNEPPLPGKITYTQAAGFSKYLLKKFFEKGELDIPPLKKSLKRFF</sequence>
<dbReference type="CDD" id="cd02014">
    <property type="entry name" value="TPP_POX"/>
    <property type="match status" value="1"/>
</dbReference>
<dbReference type="GO" id="GO:0030976">
    <property type="term" value="F:thiamine pyrophosphate binding"/>
    <property type="evidence" value="ECO:0007669"/>
    <property type="project" value="InterPro"/>
</dbReference>
<dbReference type="InterPro" id="IPR012001">
    <property type="entry name" value="Thiamin_PyroP_enz_TPP-bd_dom"/>
</dbReference>
<dbReference type="SUPFAM" id="SSF52518">
    <property type="entry name" value="Thiamin diphosphate-binding fold (THDP-binding)"/>
    <property type="match status" value="2"/>
</dbReference>
<evidence type="ECO:0000259" key="5">
    <source>
        <dbReference type="Pfam" id="PF02775"/>
    </source>
</evidence>
<feature type="domain" description="Thiamine pyrophosphate enzyme central" evidence="4">
    <location>
        <begin position="195"/>
        <end position="321"/>
    </location>
</feature>
<dbReference type="InterPro" id="IPR012000">
    <property type="entry name" value="Thiamin_PyroP_enz_cen_dom"/>
</dbReference>
<dbReference type="GO" id="GO:0000287">
    <property type="term" value="F:magnesium ion binding"/>
    <property type="evidence" value="ECO:0007669"/>
    <property type="project" value="InterPro"/>
</dbReference>
<dbReference type="PANTHER" id="PTHR42981:SF2">
    <property type="entry name" value="PYRUVATE DEHYDROGENASE [UBIQUINONE]"/>
    <property type="match status" value="1"/>
</dbReference>
<evidence type="ECO:0000259" key="6">
    <source>
        <dbReference type="Pfam" id="PF02776"/>
    </source>
</evidence>
<dbReference type="AlphaFoldDB" id="A0A081L791"/>
<dbReference type="Gene3D" id="3.40.50.1220">
    <property type="entry name" value="TPP-binding domain"/>
    <property type="match status" value="1"/>
</dbReference>
<evidence type="ECO:0000256" key="3">
    <source>
        <dbReference type="RuleBase" id="RU362132"/>
    </source>
</evidence>
<organism evidence="7 8">
    <name type="scientific">Bacillus zhangzhouensis</name>
    <dbReference type="NCBI Taxonomy" id="1178540"/>
    <lineage>
        <taxon>Bacteria</taxon>
        <taxon>Bacillati</taxon>
        <taxon>Bacillota</taxon>
        <taxon>Bacilli</taxon>
        <taxon>Bacillales</taxon>
        <taxon>Bacillaceae</taxon>
        <taxon>Bacillus</taxon>
    </lineage>
</organism>
<dbReference type="InterPro" id="IPR011766">
    <property type="entry name" value="TPP_enzyme_TPP-bd"/>
</dbReference>
<feature type="domain" description="Thiamine pyrophosphate enzyme TPP-binding" evidence="5">
    <location>
        <begin position="381"/>
        <end position="526"/>
    </location>
</feature>
<dbReference type="Gene3D" id="3.40.50.970">
    <property type="match status" value="2"/>
</dbReference>
<accession>A0A081L791</accession>
<dbReference type="InterPro" id="IPR047210">
    <property type="entry name" value="TPP_PYR_POXB-like"/>
</dbReference>
<keyword evidence="2 3" id="KW-0786">Thiamine pyrophosphate</keyword>
<dbReference type="InterPro" id="IPR047212">
    <property type="entry name" value="TPP_POXB-like"/>
</dbReference>
<evidence type="ECO:0000256" key="1">
    <source>
        <dbReference type="ARBA" id="ARBA00007812"/>
    </source>
</evidence>
<comment type="similarity">
    <text evidence="1 3">Belongs to the TPP enzyme family.</text>
</comment>
<dbReference type="Pfam" id="PF02776">
    <property type="entry name" value="TPP_enzyme_N"/>
    <property type="match status" value="1"/>
</dbReference>
<evidence type="ECO:0000256" key="2">
    <source>
        <dbReference type="ARBA" id="ARBA00023052"/>
    </source>
</evidence>
<name>A0A081L791_9BACI</name>
<dbReference type="Pfam" id="PF02775">
    <property type="entry name" value="TPP_enzyme_C"/>
    <property type="match status" value="1"/>
</dbReference>
<dbReference type="PANTHER" id="PTHR42981">
    <property type="entry name" value="PYRUVATE DEHYDROGENASE [UBIQUINONE]"/>
    <property type="match status" value="1"/>
</dbReference>
<keyword evidence="8" id="KW-1185">Reference proteome</keyword>
<dbReference type="GO" id="GO:0003824">
    <property type="term" value="F:catalytic activity"/>
    <property type="evidence" value="ECO:0007669"/>
    <property type="project" value="InterPro"/>
</dbReference>
<dbReference type="EMBL" id="JOTP01000032">
    <property type="protein sequence ID" value="KEP25117.1"/>
    <property type="molecule type" value="Genomic_DNA"/>
</dbReference>